<dbReference type="Proteomes" id="UP000054513">
    <property type="component" value="Unassembled WGS sequence"/>
</dbReference>
<dbReference type="RefSeq" id="WP_058401769.1">
    <property type="nucleotide sequence ID" value="NZ_LKCI01000031.1"/>
</dbReference>
<dbReference type="AlphaFoldDB" id="A0AAW3LYR4"/>
<comment type="caution">
    <text evidence="1">The sequence shown here is derived from an EMBL/GenBank/DDBJ whole genome shotgun (WGS) entry which is preliminary data.</text>
</comment>
<accession>A0AAW3LYR4</accession>
<evidence type="ECO:0000313" key="1">
    <source>
        <dbReference type="EMBL" id="KTC59090.1"/>
    </source>
</evidence>
<protein>
    <submittedName>
        <fullName evidence="1">Uncharacterized protein</fullName>
    </submittedName>
</protein>
<gene>
    <name evidence="1" type="ORF">AO287_21600</name>
</gene>
<evidence type="ECO:0000313" key="2">
    <source>
        <dbReference type="Proteomes" id="UP000054513"/>
    </source>
</evidence>
<proteinExistence type="predicted"/>
<organism evidence="1 2">
    <name type="scientific">Pseudomonas savastanoi</name>
    <name type="common">Pseudomonas syringae pv. savastanoi</name>
    <dbReference type="NCBI Taxonomy" id="29438"/>
    <lineage>
        <taxon>Bacteria</taxon>
        <taxon>Pseudomonadati</taxon>
        <taxon>Pseudomonadota</taxon>
        <taxon>Gammaproteobacteria</taxon>
        <taxon>Pseudomonadales</taxon>
        <taxon>Pseudomonadaceae</taxon>
        <taxon>Pseudomonas</taxon>
    </lineage>
</organism>
<name>A0AAW3LYR4_PSESS</name>
<reference evidence="1 2" key="1">
    <citation type="submission" date="2015-09" db="EMBL/GenBank/DDBJ databases">
        <title>Genome sequence of ICMP 19499.</title>
        <authorList>
            <person name="Visnovsky S.B."/>
            <person name="Lu A."/>
            <person name="Panda P."/>
            <person name="Pitman A.R."/>
        </authorList>
    </citation>
    <scope>NUCLEOTIDE SEQUENCE [LARGE SCALE GENOMIC DNA]</scope>
    <source>
        <strain evidence="1 2">ICMP 19499</strain>
    </source>
</reference>
<sequence>MSHQFKPGDLALTLVGNDLYPVMTQVELIETLNTGDVWTYKGLKFPLQKAVWVCRSRYWEMIYQAKDLMPLRGNFAPEQQKAKEAEPCA</sequence>
<dbReference type="EMBL" id="LKCI01000031">
    <property type="protein sequence ID" value="KTC59090.1"/>
    <property type="molecule type" value="Genomic_DNA"/>
</dbReference>